<organism evidence="2 3">
    <name type="scientific">Roridomyces roridus</name>
    <dbReference type="NCBI Taxonomy" id="1738132"/>
    <lineage>
        <taxon>Eukaryota</taxon>
        <taxon>Fungi</taxon>
        <taxon>Dikarya</taxon>
        <taxon>Basidiomycota</taxon>
        <taxon>Agaricomycotina</taxon>
        <taxon>Agaricomycetes</taxon>
        <taxon>Agaricomycetidae</taxon>
        <taxon>Agaricales</taxon>
        <taxon>Marasmiineae</taxon>
        <taxon>Mycenaceae</taxon>
        <taxon>Roridomyces</taxon>
    </lineage>
</organism>
<evidence type="ECO:0000313" key="3">
    <source>
        <dbReference type="Proteomes" id="UP001221142"/>
    </source>
</evidence>
<evidence type="ECO:0000256" key="1">
    <source>
        <dbReference type="SAM" id="Phobius"/>
    </source>
</evidence>
<keyword evidence="3" id="KW-1185">Reference proteome</keyword>
<keyword evidence="1" id="KW-0472">Membrane</keyword>
<proteinExistence type="predicted"/>
<comment type="caution">
    <text evidence="2">The sequence shown here is derived from an EMBL/GenBank/DDBJ whole genome shotgun (WGS) entry which is preliminary data.</text>
</comment>
<dbReference type="Proteomes" id="UP001221142">
    <property type="component" value="Unassembled WGS sequence"/>
</dbReference>
<dbReference type="EMBL" id="JARKIF010000036">
    <property type="protein sequence ID" value="KAJ7610082.1"/>
    <property type="molecule type" value="Genomic_DNA"/>
</dbReference>
<keyword evidence="1" id="KW-0812">Transmembrane</keyword>
<sequence>MRGKEEKRVALEPLRPGRCARAQITLEPPLKRSRFDTRKIQSPLIRFSSSSLCLFSLVCWLVRMNRLGFSLLNEVSCRLEPSVPRKSRKNGKRRVHSHGPIPLLLDVFLFQHLSASRVHSGWSFWCPSDLSPPLVILWILPPHERRVDL</sequence>
<name>A0AAD7B431_9AGAR</name>
<evidence type="ECO:0000313" key="2">
    <source>
        <dbReference type="EMBL" id="KAJ7610082.1"/>
    </source>
</evidence>
<reference evidence="2" key="1">
    <citation type="submission" date="2023-03" db="EMBL/GenBank/DDBJ databases">
        <title>Massive genome expansion in bonnet fungi (Mycena s.s.) driven by repeated elements and novel gene families across ecological guilds.</title>
        <authorList>
            <consortium name="Lawrence Berkeley National Laboratory"/>
            <person name="Harder C.B."/>
            <person name="Miyauchi S."/>
            <person name="Viragh M."/>
            <person name="Kuo A."/>
            <person name="Thoen E."/>
            <person name="Andreopoulos B."/>
            <person name="Lu D."/>
            <person name="Skrede I."/>
            <person name="Drula E."/>
            <person name="Henrissat B."/>
            <person name="Morin E."/>
            <person name="Kohler A."/>
            <person name="Barry K."/>
            <person name="LaButti K."/>
            <person name="Morin E."/>
            <person name="Salamov A."/>
            <person name="Lipzen A."/>
            <person name="Mereny Z."/>
            <person name="Hegedus B."/>
            <person name="Baldrian P."/>
            <person name="Stursova M."/>
            <person name="Weitz H."/>
            <person name="Taylor A."/>
            <person name="Grigoriev I.V."/>
            <person name="Nagy L.G."/>
            <person name="Martin F."/>
            <person name="Kauserud H."/>
        </authorList>
    </citation>
    <scope>NUCLEOTIDE SEQUENCE</scope>
    <source>
        <strain evidence="2">9284</strain>
    </source>
</reference>
<keyword evidence="1" id="KW-1133">Transmembrane helix</keyword>
<dbReference type="AlphaFoldDB" id="A0AAD7B431"/>
<protein>
    <submittedName>
        <fullName evidence="2">Uncharacterized protein</fullName>
    </submittedName>
</protein>
<accession>A0AAD7B431</accession>
<gene>
    <name evidence="2" type="ORF">FB45DRAFT_336070</name>
</gene>
<feature type="transmembrane region" description="Helical" evidence="1">
    <location>
        <begin position="44"/>
        <end position="63"/>
    </location>
</feature>